<gene>
    <name evidence="9" type="ORF">ACFQ07_19040</name>
</gene>
<organism evidence="9 10">
    <name type="scientific">Actinomadura adrarensis</name>
    <dbReference type="NCBI Taxonomy" id="1819600"/>
    <lineage>
        <taxon>Bacteria</taxon>
        <taxon>Bacillati</taxon>
        <taxon>Actinomycetota</taxon>
        <taxon>Actinomycetes</taxon>
        <taxon>Streptosporangiales</taxon>
        <taxon>Thermomonosporaceae</taxon>
        <taxon>Actinomadura</taxon>
    </lineage>
</organism>
<dbReference type="SMART" id="SM00631">
    <property type="entry name" value="Zn_pept"/>
    <property type="match status" value="1"/>
</dbReference>
<keyword evidence="9" id="KW-0121">Carboxypeptidase</keyword>
<evidence type="ECO:0000256" key="4">
    <source>
        <dbReference type="ARBA" id="ARBA00022801"/>
    </source>
</evidence>
<keyword evidence="5" id="KW-0862">Zinc</keyword>
<dbReference type="SUPFAM" id="SSF53187">
    <property type="entry name" value="Zn-dependent exopeptidases"/>
    <property type="match status" value="1"/>
</dbReference>
<dbReference type="PANTHER" id="PTHR11705">
    <property type="entry name" value="PROTEASE FAMILY M14 CARBOXYPEPTIDASE A,B"/>
    <property type="match status" value="1"/>
</dbReference>
<dbReference type="PANTHER" id="PTHR11705:SF143">
    <property type="entry name" value="SLL0236 PROTEIN"/>
    <property type="match status" value="1"/>
</dbReference>
<comment type="caution">
    <text evidence="9">The sequence shown here is derived from an EMBL/GenBank/DDBJ whole genome shotgun (WGS) entry which is preliminary data.</text>
</comment>
<dbReference type="GO" id="GO:0004180">
    <property type="term" value="F:carboxypeptidase activity"/>
    <property type="evidence" value="ECO:0007669"/>
    <property type="project" value="UniProtKB-KW"/>
</dbReference>
<keyword evidence="10" id="KW-1185">Reference proteome</keyword>
<comment type="similarity">
    <text evidence="2 7">Belongs to the peptidase M14 family.</text>
</comment>
<keyword evidence="4" id="KW-0378">Hydrolase</keyword>
<keyword evidence="6" id="KW-0482">Metalloprotease</keyword>
<proteinExistence type="inferred from homology"/>
<name>A0ABW3CLA6_9ACTN</name>
<evidence type="ECO:0000313" key="9">
    <source>
        <dbReference type="EMBL" id="MFD0854342.1"/>
    </source>
</evidence>
<reference evidence="10" key="1">
    <citation type="journal article" date="2019" name="Int. J. Syst. Evol. Microbiol.">
        <title>The Global Catalogue of Microorganisms (GCM) 10K type strain sequencing project: providing services to taxonomists for standard genome sequencing and annotation.</title>
        <authorList>
            <consortium name="The Broad Institute Genomics Platform"/>
            <consortium name="The Broad Institute Genome Sequencing Center for Infectious Disease"/>
            <person name="Wu L."/>
            <person name="Ma J."/>
        </authorList>
    </citation>
    <scope>NUCLEOTIDE SEQUENCE [LARGE SCALE GENOMIC DNA]</scope>
    <source>
        <strain evidence="10">JCM 31696</strain>
    </source>
</reference>
<dbReference type="PROSITE" id="PS52035">
    <property type="entry name" value="PEPTIDASE_M14"/>
    <property type="match status" value="1"/>
</dbReference>
<evidence type="ECO:0000256" key="7">
    <source>
        <dbReference type="PROSITE-ProRule" id="PRU01379"/>
    </source>
</evidence>
<dbReference type="InterPro" id="IPR000834">
    <property type="entry name" value="Peptidase_M14"/>
</dbReference>
<protein>
    <submittedName>
        <fullName evidence="9">M14 family zinc carboxypeptidase</fullName>
    </submittedName>
</protein>
<feature type="active site" description="Proton donor/acceptor" evidence="7">
    <location>
        <position position="241"/>
    </location>
</feature>
<dbReference type="Proteomes" id="UP001597083">
    <property type="component" value="Unassembled WGS sequence"/>
</dbReference>
<feature type="domain" description="Peptidase M14" evidence="8">
    <location>
        <begin position="7"/>
        <end position="269"/>
    </location>
</feature>
<evidence type="ECO:0000256" key="6">
    <source>
        <dbReference type="ARBA" id="ARBA00023049"/>
    </source>
</evidence>
<dbReference type="Gene3D" id="3.40.630.10">
    <property type="entry name" value="Zn peptidases"/>
    <property type="match status" value="1"/>
</dbReference>
<evidence type="ECO:0000256" key="5">
    <source>
        <dbReference type="ARBA" id="ARBA00022833"/>
    </source>
</evidence>
<evidence type="ECO:0000313" key="10">
    <source>
        <dbReference type="Proteomes" id="UP001597083"/>
    </source>
</evidence>
<comment type="cofactor">
    <cofactor evidence="1">
        <name>Zn(2+)</name>
        <dbReference type="ChEBI" id="CHEBI:29105"/>
    </cofactor>
</comment>
<sequence length="269" mass="29906">MPSGRSAYRTLDDYNNDMDLLVQRHPNLVKKVTLPHRTTQGRTVYGIEVTKDAQASDGKPVLLITGMVHGNEWASGEVAIEYAFDLTKNYGQDKKITRLLDRTRVMVVPIVNVDGFVANSRRTATNTDMNRNFGFGWSPDEPFPGAGPWSEPETENVRDVISSRQVTTFLTMHTCLANMLYPPLQLEAGLPQDIDAFRAFADAMGEQNGYYHVTSAEDYETAGEAIDWSYYATRGLGVTVEVCTNPPTGLPRTYQTLVPEQYWGIGAVA</sequence>
<evidence type="ECO:0000256" key="2">
    <source>
        <dbReference type="ARBA" id="ARBA00005988"/>
    </source>
</evidence>
<feature type="non-terminal residue" evidence="9">
    <location>
        <position position="269"/>
    </location>
</feature>
<keyword evidence="3" id="KW-0645">Protease</keyword>
<evidence type="ECO:0000259" key="8">
    <source>
        <dbReference type="PROSITE" id="PS52035"/>
    </source>
</evidence>
<evidence type="ECO:0000256" key="3">
    <source>
        <dbReference type="ARBA" id="ARBA00022670"/>
    </source>
</evidence>
<evidence type="ECO:0000256" key="1">
    <source>
        <dbReference type="ARBA" id="ARBA00001947"/>
    </source>
</evidence>
<dbReference type="Pfam" id="PF00246">
    <property type="entry name" value="Peptidase_M14"/>
    <property type="match status" value="1"/>
</dbReference>
<dbReference type="EMBL" id="JBHTIR010002867">
    <property type="protein sequence ID" value="MFD0854342.1"/>
    <property type="molecule type" value="Genomic_DNA"/>
</dbReference>
<accession>A0ABW3CLA6</accession>